<evidence type="ECO:0000313" key="1">
    <source>
        <dbReference type="EMBL" id="KAJ9579529.1"/>
    </source>
</evidence>
<dbReference type="EMBL" id="JASPKZ010008387">
    <property type="protein sequence ID" value="KAJ9579529.1"/>
    <property type="molecule type" value="Genomic_DNA"/>
</dbReference>
<proteinExistence type="predicted"/>
<organism evidence="1 2">
    <name type="scientific">Diploptera punctata</name>
    <name type="common">Pacific beetle cockroach</name>
    <dbReference type="NCBI Taxonomy" id="6984"/>
    <lineage>
        <taxon>Eukaryota</taxon>
        <taxon>Metazoa</taxon>
        <taxon>Ecdysozoa</taxon>
        <taxon>Arthropoda</taxon>
        <taxon>Hexapoda</taxon>
        <taxon>Insecta</taxon>
        <taxon>Pterygota</taxon>
        <taxon>Neoptera</taxon>
        <taxon>Polyneoptera</taxon>
        <taxon>Dictyoptera</taxon>
        <taxon>Blattodea</taxon>
        <taxon>Blaberoidea</taxon>
        <taxon>Blaberidae</taxon>
        <taxon>Diplopterinae</taxon>
        <taxon>Diploptera</taxon>
    </lineage>
</organism>
<sequence length="62" mass="6467">NNVATPRSISSSLAPKLLASSSIANKSIAKISMIDMGSVFGSLAVIADLDNLDLKIFSEKKS</sequence>
<protein>
    <submittedName>
        <fullName evidence="1">Uncharacterized protein</fullName>
    </submittedName>
</protein>
<keyword evidence="2" id="KW-1185">Reference proteome</keyword>
<dbReference type="AlphaFoldDB" id="A0AAD7ZF06"/>
<reference evidence="1" key="1">
    <citation type="journal article" date="2023" name="IScience">
        <title>Live-bearing cockroach genome reveals convergent evolutionary mechanisms linked to viviparity in insects and beyond.</title>
        <authorList>
            <person name="Fouks B."/>
            <person name="Harrison M.C."/>
            <person name="Mikhailova A.A."/>
            <person name="Marchal E."/>
            <person name="English S."/>
            <person name="Carruthers M."/>
            <person name="Jennings E.C."/>
            <person name="Chiamaka E.L."/>
            <person name="Frigard R.A."/>
            <person name="Pippel M."/>
            <person name="Attardo G.M."/>
            <person name="Benoit J.B."/>
            <person name="Bornberg-Bauer E."/>
            <person name="Tobe S.S."/>
        </authorList>
    </citation>
    <scope>NUCLEOTIDE SEQUENCE</scope>
    <source>
        <strain evidence="1">Stay&amp;Tobe</strain>
    </source>
</reference>
<reference evidence="1" key="2">
    <citation type="submission" date="2023-05" db="EMBL/GenBank/DDBJ databases">
        <authorList>
            <person name="Fouks B."/>
        </authorList>
    </citation>
    <scope>NUCLEOTIDE SEQUENCE</scope>
    <source>
        <strain evidence="1">Stay&amp;Tobe</strain>
        <tissue evidence="1">Testes</tissue>
    </source>
</reference>
<comment type="caution">
    <text evidence="1">The sequence shown here is derived from an EMBL/GenBank/DDBJ whole genome shotgun (WGS) entry which is preliminary data.</text>
</comment>
<accession>A0AAD7ZF06</accession>
<gene>
    <name evidence="1" type="ORF">L9F63_004821</name>
</gene>
<feature type="non-terminal residue" evidence="1">
    <location>
        <position position="1"/>
    </location>
</feature>
<dbReference type="Proteomes" id="UP001233999">
    <property type="component" value="Unassembled WGS sequence"/>
</dbReference>
<feature type="non-terminal residue" evidence="1">
    <location>
        <position position="62"/>
    </location>
</feature>
<name>A0AAD7ZF06_DIPPU</name>
<evidence type="ECO:0000313" key="2">
    <source>
        <dbReference type="Proteomes" id="UP001233999"/>
    </source>
</evidence>